<dbReference type="VEuPathDB" id="FungiDB:SPAR_J01410"/>
<evidence type="ECO:0000256" key="4">
    <source>
        <dbReference type="ARBA" id="ARBA00022927"/>
    </source>
</evidence>
<evidence type="ECO:0000256" key="7">
    <source>
        <dbReference type="ARBA" id="ARBA00023242"/>
    </source>
</evidence>
<dbReference type="PANTHER" id="PTHR13257:SF0">
    <property type="entry name" value="NUCLEAR PORE COMPLEX PROTEIN NUP88"/>
    <property type="match status" value="1"/>
</dbReference>
<keyword evidence="6" id="KW-0906">Nuclear pore complex</keyword>
<dbReference type="GO" id="GO:0000055">
    <property type="term" value="P:ribosomal large subunit export from nucleus"/>
    <property type="evidence" value="ECO:0007669"/>
    <property type="project" value="InterPro"/>
</dbReference>
<evidence type="ECO:0000256" key="2">
    <source>
        <dbReference type="ARBA" id="ARBA00022448"/>
    </source>
</evidence>
<reference evidence="8" key="2">
    <citation type="submission" date="2020-01" db="EMBL/GenBank/DDBJ databases">
        <title>Population-level Yeast Reference Genomes.</title>
        <authorList>
            <person name="Yue J.-X."/>
        </authorList>
    </citation>
    <scope>NUCLEOTIDE SEQUENCE</scope>
    <source>
        <strain evidence="8">CBS432</strain>
    </source>
</reference>
<gene>
    <name evidence="8" type="primary">NUP82</name>
    <name evidence="8" type="ORF">SPAR_J01410</name>
</gene>
<dbReference type="KEGG" id="spao:SPAR_J01410"/>
<evidence type="ECO:0000256" key="1">
    <source>
        <dbReference type="ARBA" id="ARBA00004567"/>
    </source>
</evidence>
<dbReference type="GO" id="GO:0017056">
    <property type="term" value="F:structural constituent of nuclear pore"/>
    <property type="evidence" value="ECO:0007669"/>
    <property type="project" value="InterPro"/>
</dbReference>
<dbReference type="GeneID" id="54631550"/>
<dbReference type="RefSeq" id="XP_033767221.1">
    <property type="nucleotide sequence ID" value="XM_033911330.1"/>
</dbReference>
<dbReference type="GO" id="GO:0005643">
    <property type="term" value="C:nuclear pore"/>
    <property type="evidence" value="ECO:0007669"/>
    <property type="project" value="UniProtKB-SubCell"/>
</dbReference>
<comment type="subcellular location">
    <subcellularLocation>
        <location evidence="1">Nucleus</location>
        <location evidence="1">Nuclear pore complex</location>
    </subcellularLocation>
</comment>
<organism evidence="8">
    <name type="scientific">Saccharomyces paradoxus</name>
    <name type="common">Yeast</name>
    <name type="synonym">Saccharomyces douglasii</name>
    <dbReference type="NCBI Taxonomy" id="27291"/>
    <lineage>
        <taxon>Eukaryota</taxon>
        <taxon>Fungi</taxon>
        <taxon>Dikarya</taxon>
        <taxon>Ascomycota</taxon>
        <taxon>Saccharomycotina</taxon>
        <taxon>Saccharomycetes</taxon>
        <taxon>Saccharomycetales</taxon>
        <taxon>Saccharomycetaceae</taxon>
        <taxon>Saccharomyces</taxon>
    </lineage>
</organism>
<sequence length="713" mass="82509">MSQSNSLAASPIFKASLSASQSPRYIFSSQNGTRIVFIQDNIIRWCNMLTDSLYHSLNFSRHLVLDDTFHVISSISGDLLCFFSHQEIFVMEVPWGYSNIEDVSMQEVFQIFYYSIDEIEVGPKSLIKKVLFHPKGYRDSCIVVLKEDDTITMFNILDQQEKPIILNKPSNSFGLDARVNDIADLEFSKDGLTLYCLNTTEGGDIFAFYPFLPSVLLLNEKDLSWILKKSLVMYESLDSTTDVTVKRNIIKQLQFVSKIHENWDSKLGKVDIQKEYRFVKMQGPFTINPFPTELYDFTATNIATIPIDHGENELVCVSFDDGSLVLLFKDLEMTMSWDVDNYVYNDSLVLIERIKIQREIKFLKALPEQLGKLYIFSENFLQQVNSTNWTSTLSKCINESDLNPLAGLKFESKLEDIATIEGIPNLAYINWDDQSNLALMSNKKLTFQIITNDQKVQSALVETDTCIEKSDMVRDIYKVSFTQPINEILILNENFQKICISPCEQIISSADRQIPLKNEASENQLEIFTDVSKEFLQKIVKAQTLGVSIYNRIHEQQFELTRQLQSTCKIISKDVDLRKKFEVQNKKWDAQASRQSELMKRFSKLTKKLSQIAESNKFKEKKMSHGEMEWFKEIRNQILQFNCFVHSQKSLQQDLSYLKSELTRIEAETIKADKKSQDEWDELRKMLETDSKIIKECNEELLHVSQQLTTKTQ</sequence>
<keyword evidence="2" id="KW-0813">Transport</keyword>
<protein>
    <submittedName>
        <fullName evidence="8">Linker nucleoporin NUP82</fullName>
    </submittedName>
</protein>
<dbReference type="PANTHER" id="PTHR13257">
    <property type="entry name" value="NUCLEOPORIN NUP84-RELATED"/>
    <property type="match status" value="1"/>
</dbReference>
<keyword evidence="5" id="KW-0811">Translocation</keyword>
<name>A0A8B8UU27_SACPA</name>
<keyword evidence="7" id="KW-0539">Nucleus</keyword>
<dbReference type="OrthoDB" id="341482at2759"/>
<dbReference type="GO" id="GO:0006606">
    <property type="term" value="P:protein import into nucleus"/>
    <property type="evidence" value="ECO:0007669"/>
    <property type="project" value="TreeGrafter"/>
</dbReference>
<evidence type="ECO:0000256" key="3">
    <source>
        <dbReference type="ARBA" id="ARBA00022816"/>
    </source>
</evidence>
<dbReference type="GO" id="GO:0000056">
    <property type="term" value="P:ribosomal small subunit export from nucleus"/>
    <property type="evidence" value="ECO:0007669"/>
    <property type="project" value="InterPro"/>
</dbReference>
<evidence type="ECO:0000313" key="8">
    <source>
        <dbReference type="RefSeq" id="XP_033767221.1"/>
    </source>
</evidence>
<dbReference type="AlphaFoldDB" id="A0A8B8UU27"/>
<reference evidence="8" key="1">
    <citation type="journal article" date="2017" name="Nat. Genet.">
        <title>Contrasting evolutionary genome dynamics between domesticated and wild yeasts.</title>
        <authorList>
            <person name="Yue J.X."/>
            <person name="Li J."/>
            <person name="Aigrain L."/>
            <person name="Hallin J."/>
            <person name="Persson K."/>
            <person name="Oliver K."/>
            <person name="Bergstrom A."/>
            <person name="Coupland P."/>
            <person name="Warringer J."/>
            <person name="Lagomarsino M.C."/>
            <person name="Fischer G."/>
            <person name="Durbin R."/>
            <person name="Liti G."/>
        </authorList>
    </citation>
    <scope>NUCLEOTIDE SEQUENCE</scope>
    <source>
        <strain evidence="8">CBS432</strain>
    </source>
</reference>
<reference evidence="8" key="4">
    <citation type="submission" date="2025-08" db="UniProtKB">
        <authorList>
            <consortium name="RefSeq"/>
        </authorList>
    </citation>
    <scope>IDENTIFICATION</scope>
    <source>
        <strain evidence="8">CBS432</strain>
    </source>
</reference>
<accession>A0A8B8UU27</accession>
<keyword evidence="3" id="KW-0509">mRNA transport</keyword>
<evidence type="ECO:0000256" key="6">
    <source>
        <dbReference type="ARBA" id="ARBA00023132"/>
    </source>
</evidence>
<proteinExistence type="predicted"/>
<evidence type="ECO:0000256" key="5">
    <source>
        <dbReference type="ARBA" id="ARBA00023010"/>
    </source>
</evidence>
<keyword evidence="4" id="KW-0653">Protein transport</keyword>
<reference evidence="8" key="3">
    <citation type="submission" date="2025-07" db="EMBL/GenBank/DDBJ databases">
        <authorList>
            <consortium name="NCBI Genome Project"/>
        </authorList>
    </citation>
    <scope>NUCLEOTIDE SEQUENCE</scope>
    <source>
        <strain evidence="8">CBS432</strain>
    </source>
</reference>
<dbReference type="InterPro" id="IPR037700">
    <property type="entry name" value="NUP88/NUP82"/>
</dbReference>
<dbReference type="SUPFAM" id="SSF82171">
    <property type="entry name" value="DPP6 N-terminal domain-like"/>
    <property type="match status" value="1"/>
</dbReference>
<dbReference type="GO" id="GO:0006406">
    <property type="term" value="P:mRNA export from nucleus"/>
    <property type="evidence" value="ECO:0007669"/>
    <property type="project" value="TreeGrafter"/>
</dbReference>